<evidence type="ECO:0000313" key="1">
    <source>
        <dbReference type="EMBL" id="KAI3770222.1"/>
    </source>
</evidence>
<name>A0ACB9FGE7_ARCLA</name>
<sequence>MAAAGPSMALAPSPASSQSSGSSRLATSTISVFLGMLLSVFILSTPCFRLHNDLVYGRDSFLRVFSTDFFVFYELHV</sequence>
<proteinExistence type="predicted"/>
<protein>
    <submittedName>
        <fullName evidence="1">Uncharacterized protein</fullName>
    </submittedName>
</protein>
<dbReference type="Proteomes" id="UP001055879">
    <property type="component" value="Linkage Group LG01"/>
</dbReference>
<keyword evidence="2" id="KW-1185">Reference proteome</keyword>
<gene>
    <name evidence="1" type="ORF">L6452_01348</name>
</gene>
<reference evidence="2" key="1">
    <citation type="journal article" date="2022" name="Mol. Ecol. Resour.">
        <title>The genomes of chicory, endive, great burdock and yacon provide insights into Asteraceae palaeo-polyploidization history and plant inulin production.</title>
        <authorList>
            <person name="Fan W."/>
            <person name="Wang S."/>
            <person name="Wang H."/>
            <person name="Wang A."/>
            <person name="Jiang F."/>
            <person name="Liu H."/>
            <person name="Zhao H."/>
            <person name="Xu D."/>
            <person name="Zhang Y."/>
        </authorList>
    </citation>
    <scope>NUCLEOTIDE SEQUENCE [LARGE SCALE GENOMIC DNA]</scope>
    <source>
        <strain evidence="2">cv. Niubang</strain>
    </source>
</reference>
<evidence type="ECO:0000313" key="2">
    <source>
        <dbReference type="Proteomes" id="UP001055879"/>
    </source>
</evidence>
<reference evidence="1 2" key="2">
    <citation type="journal article" date="2022" name="Mol. Ecol. Resour.">
        <title>The genomes of chicory, endive, great burdock and yacon provide insights into Asteraceae paleo-polyploidization history and plant inulin production.</title>
        <authorList>
            <person name="Fan W."/>
            <person name="Wang S."/>
            <person name="Wang H."/>
            <person name="Wang A."/>
            <person name="Jiang F."/>
            <person name="Liu H."/>
            <person name="Zhao H."/>
            <person name="Xu D."/>
            <person name="Zhang Y."/>
        </authorList>
    </citation>
    <scope>NUCLEOTIDE SEQUENCE [LARGE SCALE GENOMIC DNA]</scope>
    <source>
        <strain evidence="2">cv. Niubang</strain>
    </source>
</reference>
<organism evidence="1 2">
    <name type="scientific">Arctium lappa</name>
    <name type="common">Greater burdock</name>
    <name type="synonym">Lappa major</name>
    <dbReference type="NCBI Taxonomy" id="4217"/>
    <lineage>
        <taxon>Eukaryota</taxon>
        <taxon>Viridiplantae</taxon>
        <taxon>Streptophyta</taxon>
        <taxon>Embryophyta</taxon>
        <taxon>Tracheophyta</taxon>
        <taxon>Spermatophyta</taxon>
        <taxon>Magnoliopsida</taxon>
        <taxon>eudicotyledons</taxon>
        <taxon>Gunneridae</taxon>
        <taxon>Pentapetalae</taxon>
        <taxon>asterids</taxon>
        <taxon>campanulids</taxon>
        <taxon>Asterales</taxon>
        <taxon>Asteraceae</taxon>
        <taxon>Carduoideae</taxon>
        <taxon>Cardueae</taxon>
        <taxon>Arctiinae</taxon>
        <taxon>Arctium</taxon>
    </lineage>
</organism>
<accession>A0ACB9FGE7</accession>
<dbReference type="EMBL" id="CM042047">
    <property type="protein sequence ID" value="KAI3770222.1"/>
    <property type="molecule type" value="Genomic_DNA"/>
</dbReference>
<comment type="caution">
    <text evidence="1">The sequence shown here is derived from an EMBL/GenBank/DDBJ whole genome shotgun (WGS) entry which is preliminary data.</text>
</comment>